<keyword evidence="2" id="KW-1185">Reference proteome</keyword>
<sequence>MVQISPVTRALVPVDAAAAGQISAPNYDEFQSDREVWDLLQEKPESVLRVTMPHCHVASADAIGEDGSAEALEHAGEQMRALIESTLTRTLPGVLWVYEIRSPKRPDAPQIGLGGYARTIDIRTDKNPGGNIIRNEGIRQEKADGRSRLIKATGSYIGTVNLAVRDAENQLLPALEAVTADRGCDYQATDEAGNVHSVWLVTDPDQVAKFSGLMDQEPAAYVADGNHRSAAAADLGLEHFLAVFFPTSRLGLEPYNRLLPDTGVDADQFFESLSSQFDVEPLGDVDAFRPAAVHEMGLYTDGKWYRLTPRDGSYDAQDAAQAIDADIVQRHIIDGILGISDARDKRINYVGGNKDAAWLKSRVDAGDFRYAVSLAPVTMDQFVAVCEQNRFMPPKSTWFAPKIRSGLVIAILD</sequence>
<evidence type="ECO:0000313" key="1">
    <source>
        <dbReference type="EMBL" id="QDU38487.1"/>
    </source>
</evidence>
<dbReference type="Proteomes" id="UP000320496">
    <property type="component" value="Chromosome"/>
</dbReference>
<dbReference type="Pfam" id="PF06245">
    <property type="entry name" value="DUF1015"/>
    <property type="match status" value="1"/>
</dbReference>
<dbReference type="RefSeq" id="WP_197444386.1">
    <property type="nucleotide sequence ID" value="NZ_CP036275.1"/>
</dbReference>
<dbReference type="InterPro" id="IPR008323">
    <property type="entry name" value="UCP033563"/>
</dbReference>
<dbReference type="KEGG" id="mri:Mal4_28150"/>
<protein>
    <recommendedName>
        <fullName evidence="3">DUF1015 domain-containing protein</fullName>
    </recommendedName>
</protein>
<organism evidence="1 2">
    <name type="scientific">Maioricimonas rarisocia</name>
    <dbReference type="NCBI Taxonomy" id="2528026"/>
    <lineage>
        <taxon>Bacteria</taxon>
        <taxon>Pseudomonadati</taxon>
        <taxon>Planctomycetota</taxon>
        <taxon>Planctomycetia</taxon>
        <taxon>Planctomycetales</taxon>
        <taxon>Planctomycetaceae</taxon>
        <taxon>Maioricimonas</taxon>
    </lineage>
</organism>
<dbReference type="AlphaFoldDB" id="A0A517Z7M6"/>
<gene>
    <name evidence="1" type="ORF">Mal4_28150</name>
</gene>
<accession>A0A517Z7M6</accession>
<dbReference type="EMBL" id="CP036275">
    <property type="protein sequence ID" value="QDU38487.1"/>
    <property type="molecule type" value="Genomic_DNA"/>
</dbReference>
<dbReference type="PANTHER" id="PTHR36454">
    <property type="entry name" value="LMO2823 PROTEIN"/>
    <property type="match status" value="1"/>
</dbReference>
<proteinExistence type="predicted"/>
<name>A0A517Z7M6_9PLAN</name>
<evidence type="ECO:0000313" key="2">
    <source>
        <dbReference type="Proteomes" id="UP000320496"/>
    </source>
</evidence>
<dbReference type="PANTHER" id="PTHR36454:SF1">
    <property type="entry name" value="DUF1015 DOMAIN-CONTAINING PROTEIN"/>
    <property type="match status" value="1"/>
</dbReference>
<evidence type="ECO:0008006" key="3">
    <source>
        <dbReference type="Google" id="ProtNLM"/>
    </source>
</evidence>
<reference evidence="1 2" key="1">
    <citation type="submission" date="2019-02" db="EMBL/GenBank/DDBJ databases">
        <title>Deep-cultivation of Planctomycetes and their phenomic and genomic characterization uncovers novel biology.</title>
        <authorList>
            <person name="Wiegand S."/>
            <person name="Jogler M."/>
            <person name="Boedeker C."/>
            <person name="Pinto D."/>
            <person name="Vollmers J."/>
            <person name="Rivas-Marin E."/>
            <person name="Kohn T."/>
            <person name="Peeters S.H."/>
            <person name="Heuer A."/>
            <person name="Rast P."/>
            <person name="Oberbeckmann S."/>
            <person name="Bunk B."/>
            <person name="Jeske O."/>
            <person name="Meyerdierks A."/>
            <person name="Storesund J.E."/>
            <person name="Kallscheuer N."/>
            <person name="Luecker S."/>
            <person name="Lage O.M."/>
            <person name="Pohl T."/>
            <person name="Merkel B.J."/>
            <person name="Hornburger P."/>
            <person name="Mueller R.-W."/>
            <person name="Bruemmer F."/>
            <person name="Labrenz M."/>
            <person name="Spormann A.M."/>
            <person name="Op den Camp H."/>
            <person name="Overmann J."/>
            <person name="Amann R."/>
            <person name="Jetten M.S.M."/>
            <person name="Mascher T."/>
            <person name="Medema M.H."/>
            <person name="Devos D.P."/>
            <person name="Kaster A.-K."/>
            <person name="Ovreas L."/>
            <person name="Rohde M."/>
            <person name="Galperin M.Y."/>
            <person name="Jogler C."/>
        </authorList>
    </citation>
    <scope>NUCLEOTIDE SEQUENCE [LARGE SCALE GENOMIC DNA]</scope>
    <source>
        <strain evidence="1 2">Mal4</strain>
    </source>
</reference>